<evidence type="ECO:0000256" key="6">
    <source>
        <dbReference type="ARBA" id="ARBA00022703"/>
    </source>
</evidence>
<keyword evidence="4" id="KW-0963">Cytoplasm</keyword>
<evidence type="ECO:0000256" key="2">
    <source>
        <dbReference type="ARBA" id="ARBA00004496"/>
    </source>
</evidence>
<evidence type="ECO:0000256" key="7">
    <source>
        <dbReference type="ARBA" id="ARBA00022737"/>
    </source>
</evidence>
<dbReference type="PANTHER" id="PTHR15189">
    <property type="entry name" value="BRISC AND BRCA1-A COMPLEX MEMBER 2"/>
    <property type="match status" value="1"/>
</dbReference>
<evidence type="ECO:0000256" key="13">
    <source>
        <dbReference type="ARBA" id="ARBA00023242"/>
    </source>
</evidence>
<evidence type="ECO:0000256" key="3">
    <source>
        <dbReference type="ARBA" id="ARBA00019438"/>
    </source>
</evidence>
<reference evidence="18" key="1">
    <citation type="submission" date="2015-12" db="EMBL/GenBank/DDBJ databases">
        <title>Update maize B73 reference genome by single molecule sequencing technologies.</title>
        <authorList>
            <consortium name="Maize Genome Sequencing Project"/>
            <person name="Ware D."/>
        </authorList>
    </citation>
    <scope>NUCLEOTIDE SEQUENCE</scope>
    <source>
        <tissue evidence="18">Seedling</tissue>
    </source>
</reference>
<evidence type="ECO:0000256" key="1">
    <source>
        <dbReference type="ARBA" id="ARBA00004123"/>
    </source>
</evidence>
<dbReference type="ExpressionAtlas" id="A0A1D6GWC3">
    <property type="expression patterns" value="baseline and differential"/>
</dbReference>
<keyword evidence="5" id="KW-0132">Cell division</keyword>
<keyword evidence="6" id="KW-0053">Apoptosis</keyword>
<evidence type="ECO:0000256" key="11">
    <source>
        <dbReference type="ARBA" id="ARBA00022853"/>
    </source>
</evidence>
<keyword evidence="11" id="KW-0156">Chromatin regulator</keyword>
<dbReference type="PANTHER" id="PTHR15189:SF7">
    <property type="entry name" value="BRISC AND BRCA1-A COMPLEX MEMBER 2"/>
    <property type="match status" value="1"/>
</dbReference>
<proteinExistence type="inferred from homology"/>
<comment type="subcellular location">
    <subcellularLocation>
        <location evidence="2">Cytoplasm</location>
    </subcellularLocation>
    <subcellularLocation>
        <location evidence="1">Nucleus</location>
    </subcellularLocation>
</comment>
<evidence type="ECO:0000256" key="9">
    <source>
        <dbReference type="ARBA" id="ARBA00022776"/>
    </source>
</evidence>
<comment type="similarity">
    <text evidence="15">Belongs to the BABAM2 family.</text>
</comment>
<protein>
    <recommendedName>
        <fullName evidence="3">BRISC and BRCA1-A complex member 2</fullName>
    </recommendedName>
    <alternativeName>
        <fullName evidence="16">BRCA1-A complex subunit BRE</fullName>
    </alternativeName>
    <alternativeName>
        <fullName evidence="17">BRCA1/BRCA2-containing complex subunit 45</fullName>
    </alternativeName>
</protein>
<evidence type="ECO:0000256" key="5">
    <source>
        <dbReference type="ARBA" id="ARBA00022618"/>
    </source>
</evidence>
<evidence type="ECO:0000256" key="17">
    <source>
        <dbReference type="ARBA" id="ARBA00032630"/>
    </source>
</evidence>
<evidence type="ECO:0000256" key="4">
    <source>
        <dbReference type="ARBA" id="ARBA00022490"/>
    </source>
</evidence>
<keyword evidence="10" id="KW-0833">Ubl conjugation pathway</keyword>
<keyword evidence="14" id="KW-0131">Cell cycle</keyword>
<dbReference type="GO" id="GO:0006281">
    <property type="term" value="P:DNA repair"/>
    <property type="evidence" value="ECO:0007669"/>
    <property type="project" value="UniProtKB-KW"/>
</dbReference>
<keyword evidence="12" id="KW-0234">DNA repair</keyword>
<dbReference type="EMBL" id="CM000781">
    <property type="protein sequence ID" value="AQK67176.1"/>
    <property type="molecule type" value="Genomic_DNA"/>
</dbReference>
<dbReference type="GO" id="GO:0070552">
    <property type="term" value="C:BRISC complex"/>
    <property type="evidence" value="ECO:0007669"/>
    <property type="project" value="InterPro"/>
</dbReference>
<dbReference type="InterPro" id="IPR010358">
    <property type="entry name" value="BRE"/>
</dbReference>
<sequence length="226" mass="25275">MSPSADAPGPASSASAPPLAPLIAAQLNYLLSHSKLPIRVVQIWSGCRNGRPADRFRLAIPFCLDYVHWDFVYNALSPKVAPDVVFGPEDERFQPLVDYAAAGNGDKSCLARWDCRAPEGLHALVQELRELYIEYQKERVHMVDDARLAFELSTVLSKEGIEVCMVPSADRMRPNLLYHFWSLTLTLPNWCQDVLGDYLKRSISRSFFLSAGVQATLLCLLLHDSN</sequence>
<keyword evidence="7" id="KW-0677">Repeat</keyword>
<evidence type="ECO:0000256" key="10">
    <source>
        <dbReference type="ARBA" id="ARBA00022786"/>
    </source>
</evidence>
<dbReference type="GO" id="GO:0005737">
    <property type="term" value="C:cytoplasm"/>
    <property type="evidence" value="ECO:0007669"/>
    <property type="project" value="UniProtKB-SubCell"/>
</dbReference>
<evidence type="ECO:0000256" key="15">
    <source>
        <dbReference type="ARBA" id="ARBA00025766"/>
    </source>
</evidence>
<gene>
    <name evidence="18" type="ORF">ZEAMMB73_Zm00001d014786</name>
</gene>
<evidence type="ECO:0000313" key="18">
    <source>
        <dbReference type="EMBL" id="AQK67176.1"/>
    </source>
</evidence>
<dbReference type="GO" id="GO:0051301">
    <property type="term" value="P:cell division"/>
    <property type="evidence" value="ECO:0007669"/>
    <property type="project" value="UniProtKB-KW"/>
</dbReference>
<dbReference type="Pfam" id="PF06113">
    <property type="entry name" value="BRE"/>
    <property type="match status" value="1"/>
</dbReference>
<name>A0A1D6GWC3_MAIZE</name>
<keyword evidence="8" id="KW-0227">DNA damage</keyword>
<evidence type="ECO:0000256" key="8">
    <source>
        <dbReference type="ARBA" id="ARBA00022763"/>
    </source>
</evidence>
<organism evidence="18">
    <name type="scientific">Zea mays</name>
    <name type="common">Maize</name>
    <dbReference type="NCBI Taxonomy" id="4577"/>
    <lineage>
        <taxon>Eukaryota</taxon>
        <taxon>Viridiplantae</taxon>
        <taxon>Streptophyta</taxon>
        <taxon>Embryophyta</taxon>
        <taxon>Tracheophyta</taxon>
        <taxon>Spermatophyta</taxon>
        <taxon>Magnoliopsida</taxon>
        <taxon>Liliopsida</taxon>
        <taxon>Poales</taxon>
        <taxon>Poaceae</taxon>
        <taxon>PACMAD clade</taxon>
        <taxon>Panicoideae</taxon>
        <taxon>Andropogonodae</taxon>
        <taxon>Andropogoneae</taxon>
        <taxon>Tripsacinae</taxon>
        <taxon>Zea</taxon>
    </lineage>
</organism>
<evidence type="ECO:0000256" key="12">
    <source>
        <dbReference type="ARBA" id="ARBA00023204"/>
    </source>
</evidence>
<dbReference type="GO" id="GO:0006325">
    <property type="term" value="P:chromatin organization"/>
    <property type="evidence" value="ECO:0007669"/>
    <property type="project" value="UniProtKB-KW"/>
</dbReference>
<evidence type="ECO:0000256" key="16">
    <source>
        <dbReference type="ARBA" id="ARBA00032491"/>
    </source>
</evidence>
<evidence type="ECO:0000256" key="14">
    <source>
        <dbReference type="ARBA" id="ARBA00023306"/>
    </source>
</evidence>
<keyword evidence="13" id="KW-0539">Nucleus</keyword>
<accession>A0A1D6GWC3</accession>
<keyword evidence="9" id="KW-0498">Mitosis</keyword>
<dbReference type="AlphaFoldDB" id="A0A1D6GWC3"/>